<comment type="subcellular location">
    <subcellularLocation>
        <location evidence="1">Cytoplasm</location>
    </subcellularLocation>
</comment>
<dbReference type="InterPro" id="IPR038157">
    <property type="entry name" value="FeoA_core_dom"/>
</dbReference>
<evidence type="ECO:0000256" key="6">
    <source>
        <dbReference type="ARBA" id="ARBA00023125"/>
    </source>
</evidence>
<dbReference type="Pfam" id="PF01325">
    <property type="entry name" value="Fe_dep_repress"/>
    <property type="match status" value="1"/>
</dbReference>
<name>A0A381U7M7_9ZZZZ</name>
<comment type="similarity">
    <text evidence="2">Belongs to the DtxR/MntR family.</text>
</comment>
<dbReference type="GO" id="GO:0046983">
    <property type="term" value="F:protein dimerization activity"/>
    <property type="evidence" value="ECO:0007669"/>
    <property type="project" value="InterPro"/>
</dbReference>
<dbReference type="GO" id="GO:0045892">
    <property type="term" value="P:negative regulation of DNA-templated transcription"/>
    <property type="evidence" value="ECO:0007669"/>
    <property type="project" value="TreeGrafter"/>
</dbReference>
<proteinExistence type="inferred from homology"/>
<dbReference type="Gene3D" id="1.10.10.10">
    <property type="entry name" value="Winged helix-like DNA-binding domain superfamily/Winged helix DNA-binding domain"/>
    <property type="match status" value="1"/>
</dbReference>
<dbReference type="PANTHER" id="PTHR33238">
    <property type="entry name" value="IRON (METAL) DEPENDENT REPRESSOR, DTXR FAMILY"/>
    <property type="match status" value="1"/>
</dbReference>
<accession>A0A381U7M7</accession>
<dbReference type="InterPro" id="IPR022689">
    <property type="entry name" value="Iron_dep_repressor"/>
</dbReference>
<dbReference type="Gene3D" id="2.30.30.90">
    <property type="match status" value="1"/>
</dbReference>
<dbReference type="InterPro" id="IPR036390">
    <property type="entry name" value="WH_DNA-bd_sf"/>
</dbReference>
<protein>
    <recommendedName>
        <fullName evidence="8">HTH dtxR-type domain-containing protein</fullName>
    </recommendedName>
</protein>
<evidence type="ECO:0000256" key="3">
    <source>
        <dbReference type="ARBA" id="ARBA00011738"/>
    </source>
</evidence>
<keyword evidence="5" id="KW-0805">Transcription regulation</keyword>
<dbReference type="SUPFAM" id="SSF46785">
    <property type="entry name" value="Winged helix' DNA-binding domain"/>
    <property type="match status" value="1"/>
</dbReference>
<dbReference type="SUPFAM" id="SSF50037">
    <property type="entry name" value="C-terminal domain of transcriptional repressors"/>
    <property type="match status" value="1"/>
</dbReference>
<gene>
    <name evidence="9" type="ORF">METZ01_LOCUS76412</name>
</gene>
<reference evidence="9" key="1">
    <citation type="submission" date="2018-05" db="EMBL/GenBank/DDBJ databases">
        <authorList>
            <person name="Lanie J.A."/>
            <person name="Ng W.-L."/>
            <person name="Kazmierczak K.M."/>
            <person name="Andrzejewski T.M."/>
            <person name="Davidsen T.M."/>
            <person name="Wayne K.J."/>
            <person name="Tettelin H."/>
            <person name="Glass J.I."/>
            <person name="Rusch D."/>
            <person name="Podicherti R."/>
            <person name="Tsui H.-C.T."/>
            <person name="Winkler M.E."/>
        </authorList>
    </citation>
    <scope>NUCLEOTIDE SEQUENCE</scope>
</reference>
<evidence type="ECO:0000256" key="1">
    <source>
        <dbReference type="ARBA" id="ARBA00004496"/>
    </source>
</evidence>
<dbReference type="SMART" id="SM00529">
    <property type="entry name" value="HTH_DTXR"/>
    <property type="match status" value="1"/>
</dbReference>
<feature type="domain" description="HTH dtxR-type" evidence="8">
    <location>
        <begin position="28"/>
        <end position="88"/>
    </location>
</feature>
<dbReference type="InterPro" id="IPR022687">
    <property type="entry name" value="HTH_DTXR"/>
</dbReference>
<sequence length="245" mass="27631">MKEFQKIRGLVISKEDAAKYKPPKIEHSQVIEEYLLTLYKLNRAGETAKAVALAKRLNTSPPTVHATISRMQRDGLINVNKKKELILTNEGQKIAEDIAYRHNLSEYFLCNTLGIPWYEVHQHAHRLEHAMTPTVVQKLAEFLGKPEFCPHGTPMPGTTLPENTITLMETEPGMIVEVAMIGESLEDSVDLMKILQEHSIMPGNRHKVIEKTDVMRSISLESKEGSSSLPFHVAEKILVTKITKD</sequence>
<keyword evidence="7" id="KW-0804">Transcription</keyword>
<keyword evidence="4" id="KW-0408">Iron</keyword>
<dbReference type="GO" id="GO:0003677">
    <property type="term" value="F:DNA binding"/>
    <property type="evidence" value="ECO:0007669"/>
    <property type="project" value="UniProtKB-KW"/>
</dbReference>
<comment type="subunit">
    <text evidence="3">Homodimer.</text>
</comment>
<evidence type="ECO:0000313" key="9">
    <source>
        <dbReference type="EMBL" id="SVA23558.1"/>
    </source>
</evidence>
<organism evidence="9">
    <name type="scientific">marine metagenome</name>
    <dbReference type="NCBI Taxonomy" id="408172"/>
    <lineage>
        <taxon>unclassified sequences</taxon>
        <taxon>metagenomes</taxon>
        <taxon>ecological metagenomes</taxon>
    </lineage>
</organism>
<dbReference type="GO" id="GO:0046914">
    <property type="term" value="F:transition metal ion binding"/>
    <property type="evidence" value="ECO:0007669"/>
    <property type="project" value="InterPro"/>
</dbReference>
<evidence type="ECO:0000256" key="5">
    <source>
        <dbReference type="ARBA" id="ARBA00023015"/>
    </source>
</evidence>
<dbReference type="InterPro" id="IPR001367">
    <property type="entry name" value="Fe_dep_repressor"/>
</dbReference>
<evidence type="ECO:0000256" key="2">
    <source>
        <dbReference type="ARBA" id="ARBA00007871"/>
    </source>
</evidence>
<dbReference type="EMBL" id="UINC01005789">
    <property type="protein sequence ID" value="SVA23558.1"/>
    <property type="molecule type" value="Genomic_DNA"/>
</dbReference>
<dbReference type="InterPro" id="IPR036421">
    <property type="entry name" value="Fe_dep_repressor_sf"/>
</dbReference>
<dbReference type="InterPro" id="IPR050536">
    <property type="entry name" value="DtxR_MntR_Metal-Reg"/>
</dbReference>
<evidence type="ECO:0000259" key="8">
    <source>
        <dbReference type="PROSITE" id="PS50944"/>
    </source>
</evidence>
<dbReference type="InterPro" id="IPR008988">
    <property type="entry name" value="Transcriptional_repressor_C"/>
</dbReference>
<dbReference type="InterPro" id="IPR036388">
    <property type="entry name" value="WH-like_DNA-bd_sf"/>
</dbReference>
<evidence type="ECO:0000256" key="7">
    <source>
        <dbReference type="ARBA" id="ARBA00023163"/>
    </source>
</evidence>
<keyword evidence="6" id="KW-0238">DNA-binding</keyword>
<dbReference type="GO" id="GO:0003700">
    <property type="term" value="F:DNA-binding transcription factor activity"/>
    <property type="evidence" value="ECO:0007669"/>
    <property type="project" value="InterPro"/>
</dbReference>
<dbReference type="InterPro" id="IPR007167">
    <property type="entry name" value="Fe-transptr_FeoA-like"/>
</dbReference>
<dbReference type="Pfam" id="PF04023">
    <property type="entry name" value="FeoA"/>
    <property type="match status" value="1"/>
</dbReference>
<dbReference type="Pfam" id="PF02742">
    <property type="entry name" value="Fe_dep_repr_C"/>
    <property type="match status" value="1"/>
</dbReference>
<dbReference type="PANTHER" id="PTHR33238:SF10">
    <property type="entry name" value="IRON-DEPENDENT REPRESSOR IDER"/>
    <property type="match status" value="1"/>
</dbReference>
<dbReference type="GO" id="GO:0005737">
    <property type="term" value="C:cytoplasm"/>
    <property type="evidence" value="ECO:0007669"/>
    <property type="project" value="UniProtKB-SubCell"/>
</dbReference>
<evidence type="ECO:0000256" key="4">
    <source>
        <dbReference type="ARBA" id="ARBA00023004"/>
    </source>
</evidence>
<dbReference type="AlphaFoldDB" id="A0A381U7M7"/>
<dbReference type="SUPFAM" id="SSF47979">
    <property type="entry name" value="Iron-dependent repressor protein, dimerization domain"/>
    <property type="match status" value="1"/>
</dbReference>
<dbReference type="PROSITE" id="PS50944">
    <property type="entry name" value="HTH_DTXR"/>
    <property type="match status" value="1"/>
</dbReference>